<evidence type="ECO:0000259" key="2">
    <source>
        <dbReference type="PROSITE" id="PS51841"/>
    </source>
</evidence>
<name>A0ABW1AL29_9RHOO</name>
<keyword evidence="1" id="KW-0732">Signal</keyword>
<dbReference type="SUPFAM" id="SSF74853">
    <property type="entry name" value="Lamin A/C globular tail domain"/>
    <property type="match status" value="1"/>
</dbReference>
<dbReference type="Pfam" id="PF00932">
    <property type="entry name" value="LTD"/>
    <property type="match status" value="1"/>
</dbReference>
<sequence>MNRLNKYLIAIAALIAAGSASAAHPSGVVITEWMYQGANDTNREFIEFTNLGPVAVDFTGWSYDDDSRNAGTFPLSFFGIVESGESIIITEMNPNAFRTAWGLDASVKVWGPYTNNLGNGDEINLYDNLGTLVDRLKYGNNPRTRGISGHATSAEALGANDVSQWIFSSVGDSEGSWQSTLGDIGSPGRTAFAAAVPEPETYAMLIAGLGLIGALSRRRAQR</sequence>
<evidence type="ECO:0000313" key="3">
    <source>
        <dbReference type="EMBL" id="MFC5767847.1"/>
    </source>
</evidence>
<dbReference type="RefSeq" id="WP_096451383.1">
    <property type="nucleotide sequence ID" value="NZ_JBHSOG010000005.1"/>
</dbReference>
<dbReference type="InterPro" id="IPR001322">
    <property type="entry name" value="Lamin_tail_dom"/>
</dbReference>
<dbReference type="InterPro" id="IPR036415">
    <property type="entry name" value="Lamin_tail_dom_sf"/>
</dbReference>
<gene>
    <name evidence="3" type="ORF">ACFPTN_00515</name>
</gene>
<protein>
    <submittedName>
        <fullName evidence="3">Lamin tail domain-containing protein</fullName>
    </submittedName>
</protein>
<feature type="chain" id="PRO_5046203312" evidence="1">
    <location>
        <begin position="23"/>
        <end position="222"/>
    </location>
</feature>
<reference evidence="4" key="1">
    <citation type="journal article" date="2019" name="Int. J. Syst. Evol. Microbiol.">
        <title>The Global Catalogue of Microorganisms (GCM) 10K type strain sequencing project: providing services to taxonomists for standard genome sequencing and annotation.</title>
        <authorList>
            <consortium name="The Broad Institute Genomics Platform"/>
            <consortium name="The Broad Institute Genome Sequencing Center for Infectious Disease"/>
            <person name="Wu L."/>
            <person name="Ma J."/>
        </authorList>
    </citation>
    <scope>NUCLEOTIDE SEQUENCE [LARGE SCALE GENOMIC DNA]</scope>
    <source>
        <strain evidence="4">SHR3</strain>
    </source>
</reference>
<keyword evidence="4" id="KW-1185">Reference proteome</keyword>
<dbReference type="PROSITE" id="PS51841">
    <property type="entry name" value="LTD"/>
    <property type="match status" value="1"/>
</dbReference>
<proteinExistence type="predicted"/>
<organism evidence="3 4">
    <name type="scientific">Thauera sinica</name>
    <dbReference type="NCBI Taxonomy" id="2665146"/>
    <lineage>
        <taxon>Bacteria</taxon>
        <taxon>Pseudomonadati</taxon>
        <taxon>Pseudomonadota</taxon>
        <taxon>Betaproteobacteria</taxon>
        <taxon>Rhodocyclales</taxon>
        <taxon>Zoogloeaceae</taxon>
        <taxon>Thauera</taxon>
    </lineage>
</organism>
<dbReference type="Pfam" id="PF07589">
    <property type="entry name" value="PEP-CTERM"/>
    <property type="match status" value="1"/>
</dbReference>
<feature type="signal peptide" evidence="1">
    <location>
        <begin position="1"/>
        <end position="22"/>
    </location>
</feature>
<evidence type="ECO:0000256" key="1">
    <source>
        <dbReference type="SAM" id="SignalP"/>
    </source>
</evidence>
<dbReference type="Proteomes" id="UP001595974">
    <property type="component" value="Unassembled WGS sequence"/>
</dbReference>
<accession>A0ABW1AL29</accession>
<dbReference type="InterPro" id="IPR013424">
    <property type="entry name" value="Ice-binding_C"/>
</dbReference>
<evidence type="ECO:0000313" key="4">
    <source>
        <dbReference type="Proteomes" id="UP001595974"/>
    </source>
</evidence>
<comment type="caution">
    <text evidence="3">The sequence shown here is derived from an EMBL/GenBank/DDBJ whole genome shotgun (WGS) entry which is preliminary data.</text>
</comment>
<dbReference type="EMBL" id="JBHSOG010000005">
    <property type="protein sequence ID" value="MFC5767847.1"/>
    <property type="molecule type" value="Genomic_DNA"/>
</dbReference>
<dbReference type="NCBIfam" id="TIGR02595">
    <property type="entry name" value="PEP_CTERM"/>
    <property type="match status" value="1"/>
</dbReference>
<feature type="domain" description="LTD" evidence="2">
    <location>
        <begin position="19"/>
        <end position="140"/>
    </location>
</feature>
<dbReference type="NCBIfam" id="NF035944">
    <property type="entry name" value="PEPxxWA-CTERM"/>
    <property type="match status" value="1"/>
</dbReference>